<comment type="caution">
    <text evidence="2">The sequence shown here is derived from an EMBL/GenBank/DDBJ whole genome shotgun (WGS) entry which is preliminary data.</text>
</comment>
<dbReference type="OrthoDB" id="4427992at2"/>
<evidence type="ECO:0000256" key="1">
    <source>
        <dbReference type="SAM" id="Phobius"/>
    </source>
</evidence>
<dbReference type="InterPro" id="IPR005133">
    <property type="entry name" value="PhaG_MnhG_YufB"/>
</dbReference>
<evidence type="ECO:0000313" key="3">
    <source>
        <dbReference type="Proteomes" id="UP000278222"/>
    </source>
</evidence>
<dbReference type="Pfam" id="PF03334">
    <property type="entry name" value="PhaG_MnhG_YufB"/>
    <property type="match status" value="1"/>
</dbReference>
<keyword evidence="3" id="KW-1185">Reference proteome</keyword>
<dbReference type="SUPFAM" id="SSF52402">
    <property type="entry name" value="Adenine nucleotide alpha hydrolases-like"/>
    <property type="match status" value="1"/>
</dbReference>
<organism evidence="2 3">
    <name type="scientific">Stella humosa</name>
    <dbReference type="NCBI Taxonomy" id="94"/>
    <lineage>
        <taxon>Bacteria</taxon>
        <taxon>Pseudomonadati</taxon>
        <taxon>Pseudomonadota</taxon>
        <taxon>Alphaproteobacteria</taxon>
        <taxon>Rhodospirillales</taxon>
        <taxon>Stellaceae</taxon>
        <taxon>Stella</taxon>
    </lineage>
</organism>
<keyword evidence="1" id="KW-1133">Transmembrane helix</keyword>
<dbReference type="Proteomes" id="UP000278222">
    <property type="component" value="Unassembled WGS sequence"/>
</dbReference>
<dbReference type="AlphaFoldDB" id="A0A3N1MBG0"/>
<dbReference type="EMBL" id="RJKX01000013">
    <property type="protein sequence ID" value="ROQ00385.1"/>
    <property type="molecule type" value="Genomic_DNA"/>
</dbReference>
<dbReference type="PANTHER" id="PTHR34703:SF1">
    <property type="entry name" value="ANTIPORTER SUBUNIT MNHG2-RELATED"/>
    <property type="match status" value="1"/>
</dbReference>
<gene>
    <name evidence="2" type="ORF">EDC65_2181</name>
</gene>
<dbReference type="NCBIfam" id="TIGR01300">
    <property type="entry name" value="CPA3_mnhG_phaG"/>
    <property type="match status" value="1"/>
</dbReference>
<dbReference type="PANTHER" id="PTHR34703">
    <property type="entry name" value="ANTIPORTER SUBUNIT MNHG2-RELATED"/>
    <property type="match status" value="1"/>
</dbReference>
<feature type="transmembrane region" description="Helical" evidence="1">
    <location>
        <begin position="48"/>
        <end position="77"/>
    </location>
</feature>
<reference evidence="2 3" key="1">
    <citation type="submission" date="2018-11" db="EMBL/GenBank/DDBJ databases">
        <title>Genomic Encyclopedia of Type Strains, Phase IV (KMG-IV): sequencing the most valuable type-strain genomes for metagenomic binning, comparative biology and taxonomic classification.</title>
        <authorList>
            <person name="Goeker M."/>
        </authorList>
    </citation>
    <scope>NUCLEOTIDE SEQUENCE [LARGE SCALE GENOMIC DNA]</scope>
    <source>
        <strain evidence="2 3">DSM 5900</strain>
    </source>
</reference>
<protein>
    <submittedName>
        <fullName evidence="2">Monovalent cation/proton antiporter MnhG/PhaG subunit</fullName>
    </submittedName>
</protein>
<keyword evidence="1" id="KW-0472">Membrane</keyword>
<sequence length="434" mass="44534">MMAAILDLLAAACLVGGAVVIALAAIGLVRFPDPFTRMHAATKAGVVGSGLVLLGAGLALGTVAALLTALAAVLFLLATTPIASHLLGRAAYVAGAPIAPATIGDALHGVLDRKVFDIDPARRTRVRRSPAPMPEETAMTPLTMPMQAADPAQTRGRDQPAPVRRIVCWLAGAACQRQASAVALEMAQATGARLTALSIVGADDGPGRTALPAGGGHWARWLASTRRKRMRHAAAHAFAEFQEMAGDAGVQAEARHEEGGLGMLPARLAGADLVIVPAGIDEQGEPARAADELAARMATARLAPVLRVAQAPDSVRRVALLVGGGPGCARLAHAFIHGGLWPQAEVAVIPVGDQPERATAAALGQIELLQAHGRRAAAGDPLDGTMAPVDVATRLRRYDAAIVSALSANSGWFGAVRTDIHEVAADTVPLLLLP</sequence>
<keyword evidence="1" id="KW-0812">Transmembrane</keyword>
<accession>A0A3N1MBG0</accession>
<evidence type="ECO:0000313" key="2">
    <source>
        <dbReference type="EMBL" id="ROQ00385.1"/>
    </source>
</evidence>
<dbReference type="Gene3D" id="3.40.50.12370">
    <property type="match status" value="1"/>
</dbReference>
<proteinExistence type="predicted"/>
<dbReference type="GO" id="GO:0015385">
    <property type="term" value="F:sodium:proton antiporter activity"/>
    <property type="evidence" value="ECO:0007669"/>
    <property type="project" value="TreeGrafter"/>
</dbReference>
<name>A0A3N1MBG0_9PROT</name>